<name>A0A1V9YRB1_ACHHY</name>
<feature type="compositionally biased region" description="Low complexity" evidence="2">
    <location>
        <begin position="1425"/>
        <end position="1444"/>
    </location>
</feature>
<organism evidence="5 6">
    <name type="scientific">Achlya hypogyna</name>
    <name type="common">Oomycete</name>
    <name type="synonym">Protoachlya hypogyna</name>
    <dbReference type="NCBI Taxonomy" id="1202772"/>
    <lineage>
        <taxon>Eukaryota</taxon>
        <taxon>Sar</taxon>
        <taxon>Stramenopiles</taxon>
        <taxon>Oomycota</taxon>
        <taxon>Saprolegniomycetes</taxon>
        <taxon>Saprolegniales</taxon>
        <taxon>Achlyaceae</taxon>
        <taxon>Achlya</taxon>
    </lineage>
</organism>
<feature type="compositionally biased region" description="Low complexity" evidence="2">
    <location>
        <begin position="1063"/>
        <end position="1091"/>
    </location>
</feature>
<feature type="compositionally biased region" description="Low complexity" evidence="2">
    <location>
        <begin position="643"/>
        <end position="652"/>
    </location>
</feature>
<feature type="region of interest" description="Disordered" evidence="2">
    <location>
        <begin position="977"/>
        <end position="998"/>
    </location>
</feature>
<dbReference type="EMBL" id="JNBR01001401">
    <property type="protein sequence ID" value="OQR88217.1"/>
    <property type="molecule type" value="Genomic_DNA"/>
</dbReference>
<evidence type="ECO:0000256" key="2">
    <source>
        <dbReference type="SAM" id="MobiDB-lite"/>
    </source>
</evidence>
<dbReference type="InterPro" id="IPR001849">
    <property type="entry name" value="PH_domain"/>
</dbReference>
<evidence type="ECO:0000259" key="4">
    <source>
        <dbReference type="PROSITE" id="PS50020"/>
    </source>
</evidence>
<protein>
    <recommendedName>
        <fullName evidence="7">WW domain-containing protein</fullName>
    </recommendedName>
</protein>
<accession>A0A1V9YRB1</accession>
<evidence type="ECO:0000313" key="6">
    <source>
        <dbReference type="Proteomes" id="UP000243579"/>
    </source>
</evidence>
<keyword evidence="1" id="KW-0175">Coiled coil</keyword>
<dbReference type="InterPro" id="IPR001202">
    <property type="entry name" value="WW_dom"/>
</dbReference>
<sequence length="1596" mass="176545">MADDVAAPEEDVRKLDLKVMEFVQIDGRFRALPREVDKGATLGDYHSPLPEGWQLKESSSHPGKFYYIQPSGQAQWVPPLVKTGHLYAWRLLIYIEFGPGKLGMNLRSIVQGPDIPWQQFQVEIHDLRKLASGLPSPAEMYNWSVKPDRRIYPGFRMVEIQGTSIAGLSYSEVIEKISQTPRPVTIGFCDIARGLKGDPADDEEEDVELEPEEENRLRLRAIESEDMKTLVATQLRKEVWAMDATRLRFDEATAVAKGRVLKHEMRVLRMVSGNYAAEIARLVPEKDRLQEQLDRLELERRRTIEPVELTRCQGIGARQEELLATIEHLGEENRRLQDDHATRTAELDRLYLALDGDAAPGAARLSSSQLLDEYNITGPPQLKVDYCHMLLFQLQEALQQEQDKAQLAQEEVNQLSRHLDAMNSRESAVASAAARADAILGGRDESSVRDLEMKLEWLRHQLHKTGATLAKAEKRGNEKVAKAAQRRRALLKAEVQVVHDELAAKRQARGPQPSCSTEAALLGRKRTYLRTALVCVDVGATLMSHDTVAKIATTTANDDRAMYLARRAFLKKELQSTEERLQELVHTEALGGRRSSNILGTPPRTDAAADDSDDDDEYDANDFRTSAFVDSPDAPGTPVHFAESLSPVGESPVPSPRPPAASTPPLLPPPDHAFVARLSEALAVVRDSQRLSLNSLDDEQARTDRAPPSPAKEPEPLRWEAEHQEPVPWQAETPERRRQGEEERDRRESEDRITESIRSLHDNDSDDDDGRGAHRIEALKKQLRAVMAQLAAKPADPSVASRLLRERSRLKMELAAAQDAAHVDGLQQELHAAVSQATQAATRGDRAQETHWKRRGAELQQELVAATDRRKHATPPPPSLDELKNDLRAVVQQIAATPPETRAMAELLARKHELKKQIVGKQQEILRERAKRDEGLSLDELKTQLKHVVVAMSKDPDNLMLQQRRKHIKQRIAKLQDRALAPSHGQRSESGSADSASTDYLQQRAHLNATELLLDDRARLNATELLARPDDDADDPRAARRRLAGTELVASNAPTAPKRRSNSVESRGVSSVSSVSRGVSSVSSVSRGVSSANSYDTPADYAVLSLDQLERELRLVQEAMRQHPKDSLAMDRLRRQQAELTARIARAEADTKRGSSALRVNLQELKAQLKAVGLRLEGTSHEKTFRALLQQRAELKTQIARLEQQLVPEMPPAPAPLHPHASAAEIAMYISGRKAELRDVVHKLMAAADEKDSVSSSHYMARRKELKAAILAAQEALARSSAPDAGGGSRLPSEELDAPAVQQHIDGLKQELRDIVVAVAHAPAEKPELLRRRSVVKEQLAAAQDQHAHLTSPEVAETTKEIAVVEQYIASLQDDLAAVVAQINAPADRAKAALLMMRRNDLKTNLTFAQDQLVELRQKLKAARAKAPPLRQSAASSGASSADAAKAEEPPVSDEALVRLTQTYVNVPMQAGYLELEPQALKRFRKGKVVWASLEASGCLCWYASHRSTKHVRGVVDLAKTSSRDVAVAYTAGAASFVVTVVRPGLLAHAEEHSQFVAPSAAEARQWVRALRDTIALLETAQPAGADGFGRNSVVF</sequence>
<feature type="coiled-coil region" evidence="1">
    <location>
        <begin position="1106"/>
        <end position="1150"/>
    </location>
</feature>
<feature type="coiled-coil region" evidence="1">
    <location>
        <begin position="560"/>
        <end position="587"/>
    </location>
</feature>
<feature type="domain" description="WW" evidence="4">
    <location>
        <begin position="47"/>
        <end position="81"/>
    </location>
</feature>
<dbReference type="Gene3D" id="2.30.29.30">
    <property type="entry name" value="Pleckstrin-homology domain (PH domain)/Phosphotyrosine-binding domain (PTB)"/>
    <property type="match status" value="1"/>
</dbReference>
<feature type="region of interest" description="Disordered" evidence="2">
    <location>
        <begin position="593"/>
        <end position="672"/>
    </location>
</feature>
<dbReference type="SMART" id="SM00233">
    <property type="entry name" value="PH"/>
    <property type="match status" value="1"/>
</dbReference>
<dbReference type="Proteomes" id="UP000243579">
    <property type="component" value="Unassembled WGS sequence"/>
</dbReference>
<feature type="compositionally biased region" description="Polar residues" evidence="2">
    <location>
        <begin position="988"/>
        <end position="998"/>
    </location>
</feature>
<dbReference type="OrthoDB" id="163747at2759"/>
<reference evidence="5 6" key="1">
    <citation type="journal article" date="2014" name="Genome Biol. Evol.">
        <title>The secreted proteins of Achlya hypogyna and Thraustotheca clavata identify the ancestral oomycete secretome and reveal gene acquisitions by horizontal gene transfer.</title>
        <authorList>
            <person name="Misner I."/>
            <person name="Blouin N."/>
            <person name="Leonard G."/>
            <person name="Richards T.A."/>
            <person name="Lane C.E."/>
        </authorList>
    </citation>
    <scope>NUCLEOTIDE SEQUENCE [LARGE SCALE GENOMIC DNA]</scope>
    <source>
        <strain evidence="5 6">ATCC 48635</strain>
    </source>
</reference>
<feature type="compositionally biased region" description="Acidic residues" evidence="2">
    <location>
        <begin position="608"/>
        <end position="620"/>
    </location>
</feature>
<feature type="compositionally biased region" description="Basic and acidic residues" evidence="2">
    <location>
        <begin position="712"/>
        <end position="725"/>
    </location>
</feature>
<dbReference type="SUPFAM" id="SSF50729">
    <property type="entry name" value="PH domain-like"/>
    <property type="match status" value="1"/>
</dbReference>
<dbReference type="PROSITE" id="PS50020">
    <property type="entry name" value="WW_DOMAIN_2"/>
    <property type="match status" value="1"/>
</dbReference>
<feature type="region of interest" description="Disordered" evidence="2">
    <location>
        <begin position="1425"/>
        <end position="1450"/>
    </location>
</feature>
<proteinExistence type="predicted"/>
<keyword evidence="6" id="KW-1185">Reference proteome</keyword>
<gene>
    <name evidence="5" type="ORF">ACHHYP_07061</name>
</gene>
<evidence type="ECO:0000256" key="1">
    <source>
        <dbReference type="SAM" id="Coils"/>
    </source>
</evidence>
<feature type="coiled-coil region" evidence="1">
    <location>
        <begin position="279"/>
        <end position="339"/>
    </location>
</feature>
<feature type="compositionally biased region" description="Basic and acidic residues" evidence="2">
    <location>
        <begin position="733"/>
        <end position="763"/>
    </location>
</feature>
<dbReference type="InterPro" id="IPR011993">
    <property type="entry name" value="PH-like_dom_sf"/>
</dbReference>
<feature type="domain" description="PH" evidence="3">
    <location>
        <begin position="1467"/>
        <end position="1576"/>
    </location>
</feature>
<dbReference type="PROSITE" id="PS50003">
    <property type="entry name" value="PH_DOMAIN"/>
    <property type="match status" value="1"/>
</dbReference>
<evidence type="ECO:0000259" key="3">
    <source>
        <dbReference type="PROSITE" id="PS50003"/>
    </source>
</evidence>
<feature type="compositionally biased region" description="Pro residues" evidence="2">
    <location>
        <begin position="653"/>
        <end position="671"/>
    </location>
</feature>
<evidence type="ECO:0000313" key="5">
    <source>
        <dbReference type="EMBL" id="OQR88217.1"/>
    </source>
</evidence>
<feature type="region of interest" description="Disordered" evidence="2">
    <location>
        <begin position="1045"/>
        <end position="1094"/>
    </location>
</feature>
<feature type="coiled-coil region" evidence="1">
    <location>
        <begin position="773"/>
        <end position="820"/>
    </location>
</feature>
<feature type="coiled-coil region" evidence="1">
    <location>
        <begin position="391"/>
        <end position="425"/>
    </location>
</feature>
<evidence type="ECO:0008006" key="7">
    <source>
        <dbReference type="Google" id="ProtNLM"/>
    </source>
</evidence>
<comment type="caution">
    <text evidence="5">The sequence shown here is derived from an EMBL/GenBank/DDBJ whole genome shotgun (WGS) entry which is preliminary data.</text>
</comment>
<feature type="region of interest" description="Disordered" evidence="2">
    <location>
        <begin position="693"/>
        <end position="772"/>
    </location>
</feature>